<accession>A0A8T2MEE3</accession>
<dbReference type="EMBL" id="JAICCE010000021">
    <property type="protein sequence ID" value="KAG9262241.1"/>
    <property type="molecule type" value="Genomic_DNA"/>
</dbReference>
<dbReference type="PANTHER" id="PTHR47163:SF2">
    <property type="entry name" value="SI:DKEY-17M8.2"/>
    <property type="match status" value="1"/>
</dbReference>
<reference evidence="4 5" key="1">
    <citation type="submission" date="2021-07" db="EMBL/GenBank/DDBJ databases">
        <authorList>
            <person name="Imarazene B."/>
            <person name="Zahm M."/>
            <person name="Klopp C."/>
            <person name="Cabau C."/>
            <person name="Beille S."/>
            <person name="Jouanno E."/>
            <person name="Castinel A."/>
            <person name="Lluch J."/>
            <person name="Gil L."/>
            <person name="Kuchtly C."/>
            <person name="Lopez Roques C."/>
            <person name="Donnadieu C."/>
            <person name="Parrinello H."/>
            <person name="Journot L."/>
            <person name="Du K."/>
            <person name="Schartl M."/>
            <person name="Retaux S."/>
            <person name="Guiguen Y."/>
        </authorList>
    </citation>
    <scope>NUCLEOTIDE SEQUENCE [LARGE SCALE GENOMIC DNA]</scope>
    <source>
        <strain evidence="4">Pach_M1</strain>
        <tissue evidence="4">Testis</tissue>
    </source>
</reference>
<evidence type="ECO:0000313" key="5">
    <source>
        <dbReference type="Proteomes" id="UP000752171"/>
    </source>
</evidence>
<evidence type="ECO:0000259" key="1">
    <source>
        <dbReference type="SMART" id="SM01126"/>
    </source>
</evidence>
<proteinExistence type="predicted"/>
<dbReference type="AlphaFoldDB" id="A0A8T2MEE3"/>
<dbReference type="NCBIfam" id="NF033547">
    <property type="entry name" value="transpos_IS1595"/>
    <property type="match status" value="1"/>
</dbReference>
<dbReference type="PANTHER" id="PTHR47163">
    <property type="entry name" value="DDE_TNP_IS1595 DOMAIN-CONTAINING PROTEIN"/>
    <property type="match status" value="1"/>
</dbReference>
<name>A0A8T2MEE3_ASTMX</name>
<dbReference type="Proteomes" id="UP000752171">
    <property type="component" value="Unassembled WGS sequence"/>
</dbReference>
<dbReference type="InterPro" id="IPR024445">
    <property type="entry name" value="Tnp_ISXO2-like"/>
</dbReference>
<feature type="domain" description="ISXO2-like transposase" evidence="1">
    <location>
        <begin position="144"/>
        <end position="295"/>
    </location>
</feature>
<gene>
    <name evidence="4" type="ORF">AMEX_G1080</name>
    <name evidence="3" type="ORF">AMEX_G11862</name>
    <name evidence="2" type="ORF">AMEX_G23996</name>
</gene>
<dbReference type="SMART" id="SM01126">
    <property type="entry name" value="DDE_Tnp_IS1595"/>
    <property type="match status" value="1"/>
</dbReference>
<dbReference type="InterPro" id="IPR053164">
    <property type="entry name" value="IS1016-like_transposase"/>
</dbReference>
<dbReference type="EMBL" id="JAICCE010000009">
    <property type="protein sequence ID" value="KAG9272798.1"/>
    <property type="molecule type" value="Genomic_DNA"/>
</dbReference>
<dbReference type="EMBL" id="JAICCE010000001">
    <property type="protein sequence ID" value="KAG9282419.1"/>
    <property type="molecule type" value="Genomic_DNA"/>
</dbReference>
<evidence type="ECO:0000313" key="2">
    <source>
        <dbReference type="EMBL" id="KAG9262241.1"/>
    </source>
</evidence>
<dbReference type="Pfam" id="PF12762">
    <property type="entry name" value="DDE_Tnp_IS1595"/>
    <property type="match status" value="1"/>
</dbReference>
<evidence type="ECO:0000313" key="4">
    <source>
        <dbReference type="EMBL" id="KAG9282419.1"/>
    </source>
</evidence>
<evidence type="ECO:0000313" key="3">
    <source>
        <dbReference type="EMBL" id="KAG9272798.1"/>
    </source>
</evidence>
<sequence>MSILRRLMKNVYVRKNKKTSYNLIRWMQNEKLLKRKLKCKRCNKRMRMVHSHCADNFIWECRRRHCGRLKRSVRAESLFSGSHSDLFTWMKYIHRFSQGLQMRQVDMIQDGITKSTRTLSMMSNKLKQMCVKSLRKFRKKKGQKVGGADIIVQIDESKFCHKRKYGKGRYGNTWRRKRTWVFGMLEIRPHLKRPILRLVKKRDKNTLIPIIRKHVKPTTLVVSDDWRAYSSLKEEGYRHVRVNHSQNYIDPISGLHTQNIERAWQTYKKEVWHMRANRSEKSLRKHLCFIEWTYWLGRMHKYGVLGRLFKDIRCA</sequence>
<protein>
    <recommendedName>
        <fullName evidence="1">ISXO2-like transposase domain-containing protein</fullName>
    </recommendedName>
</protein>
<comment type="caution">
    <text evidence="4">The sequence shown here is derived from an EMBL/GenBank/DDBJ whole genome shotgun (WGS) entry which is preliminary data.</text>
</comment>
<organism evidence="4 5">
    <name type="scientific">Astyanax mexicanus</name>
    <name type="common">Blind cave fish</name>
    <name type="synonym">Astyanax fasciatus mexicanus</name>
    <dbReference type="NCBI Taxonomy" id="7994"/>
    <lineage>
        <taxon>Eukaryota</taxon>
        <taxon>Metazoa</taxon>
        <taxon>Chordata</taxon>
        <taxon>Craniata</taxon>
        <taxon>Vertebrata</taxon>
        <taxon>Euteleostomi</taxon>
        <taxon>Actinopterygii</taxon>
        <taxon>Neopterygii</taxon>
        <taxon>Teleostei</taxon>
        <taxon>Ostariophysi</taxon>
        <taxon>Characiformes</taxon>
        <taxon>Characoidei</taxon>
        <taxon>Acestrorhamphidae</taxon>
        <taxon>Acestrorhamphinae</taxon>
        <taxon>Astyanax</taxon>
    </lineage>
</organism>